<dbReference type="InterPro" id="IPR051450">
    <property type="entry name" value="Gfo/Idh/MocA_Oxidoreductases"/>
</dbReference>
<feature type="domain" description="Gfo/Idh/MocA-like oxidoreductase C-terminal" evidence="2">
    <location>
        <begin position="143"/>
        <end position="351"/>
    </location>
</feature>
<dbReference type="Gene3D" id="3.40.50.720">
    <property type="entry name" value="NAD(P)-binding Rossmann-like Domain"/>
    <property type="match status" value="1"/>
</dbReference>
<dbReference type="InterPro" id="IPR004104">
    <property type="entry name" value="Gfo/Idh/MocA-like_OxRdtase_C"/>
</dbReference>
<dbReference type="PANTHER" id="PTHR43377:SF1">
    <property type="entry name" value="BILIVERDIN REDUCTASE A"/>
    <property type="match status" value="1"/>
</dbReference>
<dbReference type="GO" id="GO:0000166">
    <property type="term" value="F:nucleotide binding"/>
    <property type="evidence" value="ECO:0007669"/>
    <property type="project" value="InterPro"/>
</dbReference>
<reference evidence="3 4" key="1">
    <citation type="journal article" date="2017" name="Genome Announc.">
        <title>Genome sequence of the saprophytic ascomycete Epicoccum nigrum ICMP 19927 strain isolated from New Zealand.</title>
        <authorList>
            <person name="Fokin M."/>
            <person name="Fleetwood D."/>
            <person name="Weir B.S."/>
            <person name="Villas-Boas S.G."/>
        </authorList>
    </citation>
    <scope>NUCLEOTIDE SEQUENCE [LARGE SCALE GENOMIC DNA]</scope>
    <source>
        <strain evidence="3 4">ICMP 19927</strain>
    </source>
</reference>
<evidence type="ECO:0000259" key="1">
    <source>
        <dbReference type="Pfam" id="PF01408"/>
    </source>
</evidence>
<keyword evidence="4" id="KW-1185">Reference proteome</keyword>
<dbReference type="SUPFAM" id="SSF55347">
    <property type="entry name" value="Glyceraldehyde-3-phosphate dehydrogenase-like, C-terminal domain"/>
    <property type="match status" value="1"/>
</dbReference>
<dbReference type="InParanoid" id="A0A1Y2LNE7"/>
<organism evidence="3 4">
    <name type="scientific">Epicoccum nigrum</name>
    <name type="common">Soil fungus</name>
    <name type="synonym">Epicoccum purpurascens</name>
    <dbReference type="NCBI Taxonomy" id="105696"/>
    <lineage>
        <taxon>Eukaryota</taxon>
        <taxon>Fungi</taxon>
        <taxon>Dikarya</taxon>
        <taxon>Ascomycota</taxon>
        <taxon>Pezizomycotina</taxon>
        <taxon>Dothideomycetes</taxon>
        <taxon>Pleosporomycetidae</taxon>
        <taxon>Pleosporales</taxon>
        <taxon>Pleosporineae</taxon>
        <taxon>Didymellaceae</taxon>
        <taxon>Epicoccum</taxon>
    </lineage>
</organism>
<dbReference type="AlphaFoldDB" id="A0A1Y2LNE7"/>
<protein>
    <recommendedName>
        <fullName evidence="5">Gfo/Idh/MocA-like oxidoreductase N-terminal domain-containing protein</fullName>
    </recommendedName>
</protein>
<dbReference type="STRING" id="105696.A0A1Y2LNE7"/>
<gene>
    <name evidence="3" type="ORF">B5807_10127</name>
</gene>
<sequence length="357" mass="39667">MPPPNPLRIAIIGQGAIGPRHTSAVLDVPSASLACIVDPHPPSASAALKYNCPVYASVDEMLQDASVHVDAAIVCTPNHTHVELSKQLLQAGIHVLCEKPICTDIASGLELIQCAKETNRTLLIGHHRRFNPFVVALKQHLPSLGRLIAINGLWTLYKPASYFDPPTDWRRSSSTGGPILINLIHEIDLLHYWYGPIMRVYAEPTLKQRGFDAEEGAAVTLRFQSGMVGTFLLSDAVPSPHSFEAGTGENPIVPPTGRDFHRVFGEKGSFSVPDMTRWDYGEGERDWRREMQATRLEVPEMRVPFVEQVEHFVRVVRGEEEPRCDGEEGFRAVMVCEAVKRSMREGRPVDIARKEKA</sequence>
<evidence type="ECO:0008006" key="5">
    <source>
        <dbReference type="Google" id="ProtNLM"/>
    </source>
</evidence>
<dbReference type="Pfam" id="PF02894">
    <property type="entry name" value="GFO_IDH_MocA_C"/>
    <property type="match status" value="1"/>
</dbReference>
<name>A0A1Y2LNE7_EPING</name>
<dbReference type="InterPro" id="IPR036291">
    <property type="entry name" value="NAD(P)-bd_dom_sf"/>
</dbReference>
<dbReference type="EMBL" id="KZ107854">
    <property type="protein sequence ID" value="OSS45325.1"/>
    <property type="molecule type" value="Genomic_DNA"/>
</dbReference>
<evidence type="ECO:0000313" key="4">
    <source>
        <dbReference type="Proteomes" id="UP000193240"/>
    </source>
</evidence>
<dbReference type="Pfam" id="PF01408">
    <property type="entry name" value="GFO_IDH_MocA"/>
    <property type="match status" value="1"/>
</dbReference>
<dbReference type="InterPro" id="IPR000683">
    <property type="entry name" value="Gfo/Idh/MocA-like_OxRdtase_N"/>
</dbReference>
<evidence type="ECO:0000313" key="3">
    <source>
        <dbReference type="EMBL" id="OSS45325.1"/>
    </source>
</evidence>
<evidence type="ECO:0000259" key="2">
    <source>
        <dbReference type="Pfam" id="PF02894"/>
    </source>
</evidence>
<dbReference type="PANTHER" id="PTHR43377">
    <property type="entry name" value="BILIVERDIN REDUCTASE A"/>
    <property type="match status" value="1"/>
</dbReference>
<feature type="domain" description="Gfo/Idh/MocA-like oxidoreductase N-terminal" evidence="1">
    <location>
        <begin position="7"/>
        <end position="126"/>
    </location>
</feature>
<proteinExistence type="predicted"/>
<dbReference type="SUPFAM" id="SSF51735">
    <property type="entry name" value="NAD(P)-binding Rossmann-fold domains"/>
    <property type="match status" value="1"/>
</dbReference>
<dbReference type="OMA" id="VPDMTRW"/>
<dbReference type="Gene3D" id="3.30.360.10">
    <property type="entry name" value="Dihydrodipicolinate Reductase, domain 2"/>
    <property type="match status" value="1"/>
</dbReference>
<dbReference type="Proteomes" id="UP000193240">
    <property type="component" value="Unassembled WGS sequence"/>
</dbReference>
<accession>A0A1Y2LNE7</accession>